<dbReference type="RefSeq" id="WP_214441709.1">
    <property type="nucleotide sequence ID" value="NZ_JAECZB010000095.1"/>
</dbReference>
<dbReference type="InterPro" id="IPR039498">
    <property type="entry name" value="NTP_transf_5"/>
</dbReference>
<keyword evidence="2" id="KW-1185">Reference proteome</keyword>
<organism evidence="1 2">
    <name type="scientific">Atlanticothrix silvestris CENA357</name>
    <dbReference type="NCBI Taxonomy" id="1725252"/>
    <lineage>
        <taxon>Bacteria</taxon>
        <taxon>Bacillati</taxon>
        <taxon>Cyanobacteriota</taxon>
        <taxon>Cyanophyceae</taxon>
        <taxon>Nostocales</taxon>
        <taxon>Nodulariaceae</taxon>
        <taxon>Atlanticothrix</taxon>
        <taxon>Atlanticothrix silvestris</taxon>
    </lineage>
</organism>
<comment type="caution">
    <text evidence="1">The sequence shown here is derived from an EMBL/GenBank/DDBJ whole genome shotgun (WGS) entry which is preliminary data.</text>
</comment>
<dbReference type="EMBL" id="JAECZB010000095">
    <property type="protein sequence ID" value="MBH8555494.1"/>
    <property type="molecule type" value="Genomic_DNA"/>
</dbReference>
<dbReference type="Proteomes" id="UP000599391">
    <property type="component" value="Unassembled WGS sequence"/>
</dbReference>
<protein>
    <submittedName>
        <fullName evidence="1">Nucleotidyltransferase family protein</fullName>
    </submittedName>
</protein>
<reference evidence="1 2" key="1">
    <citation type="journal article" date="2021" name="Int. J. Syst. Evol. Microbiol.">
        <title>Amazonocrinis nigriterrae gen. nov., sp. nov., Atlanticothrix silvestris gen. nov., sp. nov. and Dendronalium phyllosphericum gen. nov., sp. nov., nostocacean cyanobacteria from Brazilian environments.</title>
        <authorList>
            <person name="Alvarenga D.O."/>
            <person name="Andreote A.P.D."/>
            <person name="Branco L.H.Z."/>
            <person name="Delbaje E."/>
            <person name="Cruz R.B."/>
            <person name="Varani A.M."/>
            <person name="Fiore M.F."/>
        </authorList>
    </citation>
    <scope>NUCLEOTIDE SEQUENCE [LARGE SCALE GENOMIC DNA]</scope>
    <source>
        <strain evidence="1 2">CENA357</strain>
    </source>
</reference>
<dbReference type="Pfam" id="PF14907">
    <property type="entry name" value="NTP_transf_5"/>
    <property type="match status" value="1"/>
</dbReference>
<dbReference type="AlphaFoldDB" id="A0A8J7HI46"/>
<evidence type="ECO:0000313" key="2">
    <source>
        <dbReference type="Proteomes" id="UP000599391"/>
    </source>
</evidence>
<name>A0A8J7HI46_9CYAN</name>
<sequence>MNNVLLEKKNQSQTTNICPEIKLLLCCARTYMDEKNSESIKKLIHENINWKYLIEIAHWHRVLPLLFLNLNKTCSQLVPTDVLSYLRQSYYSNTQHNLFKASKLVKILKIFEENEIPVIPFKGPILAAAIYGDISYRAFGDLDLLVRRQDFLKTKEILIIQGFDPYADSNEQETAYLKSLTNQEQEAYLRSHWELHLNNSKEQITLDVHQGILSKQFSFTHNTEEWIWEDIKHISFVDRQILSFSAENLIIILCSQGGKDCWRWLNRVCDLAEVIRAHPKVNWDKIWERTTKLRMRRMLLLGLSLAHELLNAELPETIISKIEANPIIKSLSSQICRQFYFPTADSFQSSQLKSALFHLKLIEYPKDKFWYCYEHLIVPTVGDKNFVHLPQSLSFLYYVLRPLRLIKTYLIKQ</sequence>
<gene>
    <name evidence="1" type="ORF">I8751_24745</name>
</gene>
<dbReference type="Gene3D" id="3.30.460.40">
    <property type="match status" value="1"/>
</dbReference>
<proteinExistence type="predicted"/>
<evidence type="ECO:0000313" key="1">
    <source>
        <dbReference type="EMBL" id="MBH8555494.1"/>
    </source>
</evidence>
<accession>A0A8J7HI46</accession>